<feature type="domain" description="Glycosyl transferase family 1" evidence="2">
    <location>
        <begin position="271"/>
        <end position="421"/>
    </location>
</feature>
<dbReference type="PANTHER" id="PTHR46401">
    <property type="entry name" value="GLYCOSYLTRANSFERASE WBBK-RELATED"/>
    <property type="match status" value="1"/>
</dbReference>
<protein>
    <submittedName>
        <fullName evidence="4">Glycosyltransferase family 4 protein</fullName>
    </submittedName>
</protein>
<keyword evidence="5" id="KW-1185">Reference proteome</keyword>
<dbReference type="AlphaFoldDB" id="A0AAV3U6D7"/>
<evidence type="ECO:0000256" key="1">
    <source>
        <dbReference type="ARBA" id="ARBA00022679"/>
    </source>
</evidence>
<sequence>MLAAKTAIGRPALWGYNGRAYDYGPPMNAPEPLYPKQPPLRIALLGYRSHPHVGGQGIYLKFLSQALVDLGHSVDVISGPPYPELSPQVGLIKLPSLDLYASEKPHKELRLKHFLSVTDLYEFGSKMTGGFAEPYTFSRRAARYLAKHRQRYDIVHDNQCLGYGLLTLQKMGIPTVATIHHPITRDRALAEAAQPTELLKKLTRRWYRFVGMQIKVAQQLNHLTTVSEFTRQDIAQAFAIAPEKLHVIANGVNTDLFRPLAEANKQPLHLVTTASSDQPLKGQRFLLQALTQLRASIPGVSLTIIGALKAESECEQIIKQHNLGPHIIFKQSLSNQELVAEYNRATVAVTPSLYEGFGLPAAEAMACGTAVVTSDGGALPEVVGDAGIVVPAGDSKALAEAIGRVLTNPALAAQLAAQGRARVATQLCWSNTATALTEFYHRILNPTEVAQPCTPSTTSA</sequence>
<organism evidence="4 5">
    <name type="scientific">Halioxenophilus aromaticivorans</name>
    <dbReference type="NCBI Taxonomy" id="1306992"/>
    <lineage>
        <taxon>Bacteria</taxon>
        <taxon>Pseudomonadati</taxon>
        <taxon>Pseudomonadota</taxon>
        <taxon>Gammaproteobacteria</taxon>
        <taxon>Alteromonadales</taxon>
        <taxon>Alteromonadaceae</taxon>
        <taxon>Halioxenophilus</taxon>
    </lineage>
</organism>
<reference evidence="5" key="1">
    <citation type="journal article" date="2019" name="Int. J. Syst. Evol. Microbiol.">
        <title>The Global Catalogue of Microorganisms (GCM) 10K type strain sequencing project: providing services to taxonomists for standard genome sequencing and annotation.</title>
        <authorList>
            <consortium name="The Broad Institute Genomics Platform"/>
            <consortium name="The Broad Institute Genome Sequencing Center for Infectious Disease"/>
            <person name="Wu L."/>
            <person name="Ma J."/>
        </authorList>
    </citation>
    <scope>NUCLEOTIDE SEQUENCE [LARGE SCALE GENOMIC DNA]</scope>
    <source>
        <strain evidence="5">JCM 19134</strain>
    </source>
</reference>
<evidence type="ECO:0000313" key="4">
    <source>
        <dbReference type="EMBL" id="GAA4949014.1"/>
    </source>
</evidence>
<dbReference type="GO" id="GO:0016757">
    <property type="term" value="F:glycosyltransferase activity"/>
    <property type="evidence" value="ECO:0007669"/>
    <property type="project" value="InterPro"/>
</dbReference>
<dbReference type="EMBL" id="BAABLX010000028">
    <property type="protein sequence ID" value="GAA4949014.1"/>
    <property type="molecule type" value="Genomic_DNA"/>
</dbReference>
<dbReference type="GO" id="GO:0009103">
    <property type="term" value="P:lipopolysaccharide biosynthetic process"/>
    <property type="evidence" value="ECO:0007669"/>
    <property type="project" value="TreeGrafter"/>
</dbReference>
<dbReference type="InterPro" id="IPR001296">
    <property type="entry name" value="Glyco_trans_1"/>
</dbReference>
<dbReference type="RefSeq" id="WP_390517710.1">
    <property type="nucleotide sequence ID" value="NZ_AP031496.1"/>
</dbReference>
<dbReference type="Pfam" id="PF00534">
    <property type="entry name" value="Glycos_transf_1"/>
    <property type="match status" value="1"/>
</dbReference>
<comment type="caution">
    <text evidence="4">The sequence shown here is derived from an EMBL/GenBank/DDBJ whole genome shotgun (WGS) entry which is preliminary data.</text>
</comment>
<evidence type="ECO:0000313" key="5">
    <source>
        <dbReference type="Proteomes" id="UP001409585"/>
    </source>
</evidence>
<feature type="domain" description="Glycosyltransferase subfamily 4-like N-terminal" evidence="3">
    <location>
        <begin position="53"/>
        <end position="255"/>
    </location>
</feature>
<dbReference type="Proteomes" id="UP001409585">
    <property type="component" value="Unassembled WGS sequence"/>
</dbReference>
<dbReference type="Gene3D" id="3.40.50.2000">
    <property type="entry name" value="Glycogen Phosphorylase B"/>
    <property type="match status" value="2"/>
</dbReference>
<name>A0AAV3U6D7_9ALTE</name>
<dbReference type="Pfam" id="PF13439">
    <property type="entry name" value="Glyco_transf_4"/>
    <property type="match status" value="1"/>
</dbReference>
<dbReference type="SUPFAM" id="SSF53756">
    <property type="entry name" value="UDP-Glycosyltransferase/glycogen phosphorylase"/>
    <property type="match status" value="1"/>
</dbReference>
<dbReference type="CDD" id="cd03801">
    <property type="entry name" value="GT4_PimA-like"/>
    <property type="match status" value="1"/>
</dbReference>
<accession>A0AAV3U6D7</accession>
<evidence type="ECO:0000259" key="2">
    <source>
        <dbReference type="Pfam" id="PF00534"/>
    </source>
</evidence>
<proteinExistence type="predicted"/>
<gene>
    <name evidence="4" type="ORF">GCM10025791_31470</name>
</gene>
<keyword evidence="1" id="KW-0808">Transferase</keyword>
<evidence type="ECO:0000259" key="3">
    <source>
        <dbReference type="Pfam" id="PF13439"/>
    </source>
</evidence>
<dbReference type="PANTHER" id="PTHR46401:SF2">
    <property type="entry name" value="GLYCOSYLTRANSFERASE WBBK-RELATED"/>
    <property type="match status" value="1"/>
</dbReference>
<dbReference type="InterPro" id="IPR028098">
    <property type="entry name" value="Glyco_trans_4-like_N"/>
</dbReference>